<dbReference type="GO" id="GO:0031418">
    <property type="term" value="F:L-ascorbic acid binding"/>
    <property type="evidence" value="ECO:0007669"/>
    <property type="project" value="UniProtKB-KW"/>
</dbReference>
<dbReference type="GO" id="GO:0031545">
    <property type="term" value="F:peptidyl-proline 4-dioxygenase activity"/>
    <property type="evidence" value="ECO:0007669"/>
    <property type="project" value="TreeGrafter"/>
</dbReference>
<dbReference type="GO" id="GO:0008198">
    <property type="term" value="F:ferrous iron binding"/>
    <property type="evidence" value="ECO:0007669"/>
    <property type="project" value="TreeGrafter"/>
</dbReference>
<reference evidence="2" key="2">
    <citation type="submission" date="2025-08" db="UniProtKB">
        <authorList>
            <consortium name="Ensembl"/>
        </authorList>
    </citation>
    <scope>IDENTIFICATION</scope>
</reference>
<reference evidence="2 3" key="1">
    <citation type="submission" date="2022-01" db="EMBL/GenBank/DDBJ databases">
        <title>A chromosome-scale genome assembly of the false clownfish, Amphiprion ocellaris.</title>
        <authorList>
            <person name="Ryu T."/>
        </authorList>
    </citation>
    <scope>NUCLEOTIDE SEQUENCE [LARGE SCALE GENOMIC DNA]</scope>
</reference>
<protein>
    <submittedName>
        <fullName evidence="2">Uncharacterized protein</fullName>
    </submittedName>
</protein>
<sequence length="109" mass="12223">LTLANRQTSSFSQKLAMEYIVLCMNKHGICVVDRFVGTDTGLGILVNVKALHKTGKFSYGQLVRDKIMWIEGREASCEKILVCYTFFVCGCAAHVPFLRYTMVVCSIAY</sequence>
<evidence type="ECO:0000313" key="2">
    <source>
        <dbReference type="Ensembl" id="ENSAOCP00000070747.1"/>
    </source>
</evidence>
<accession>A0AAQ6A0X4</accession>
<dbReference type="Gene3D" id="2.60.120.620">
    <property type="entry name" value="q2cbj1_9rhob like domain"/>
    <property type="match status" value="1"/>
</dbReference>
<evidence type="ECO:0000256" key="1">
    <source>
        <dbReference type="ARBA" id="ARBA00022896"/>
    </source>
</evidence>
<name>A0AAQ6A0X4_AMPOC</name>
<dbReference type="PANTHER" id="PTHR12907:SF4">
    <property type="entry name" value="EGL NINE HOMOLOG 1"/>
    <property type="match status" value="1"/>
</dbReference>
<keyword evidence="3" id="KW-1185">Reference proteome</keyword>
<keyword evidence="1" id="KW-0847">Vitamin C</keyword>
<organism evidence="2 3">
    <name type="scientific">Amphiprion ocellaris</name>
    <name type="common">Clown anemonefish</name>
    <dbReference type="NCBI Taxonomy" id="80972"/>
    <lineage>
        <taxon>Eukaryota</taxon>
        <taxon>Metazoa</taxon>
        <taxon>Chordata</taxon>
        <taxon>Craniata</taxon>
        <taxon>Vertebrata</taxon>
        <taxon>Euteleostomi</taxon>
        <taxon>Actinopterygii</taxon>
        <taxon>Neopterygii</taxon>
        <taxon>Teleostei</taxon>
        <taxon>Neoteleostei</taxon>
        <taxon>Acanthomorphata</taxon>
        <taxon>Ovalentaria</taxon>
        <taxon>Pomacentridae</taxon>
        <taxon>Amphiprion</taxon>
    </lineage>
</organism>
<reference evidence="2" key="3">
    <citation type="submission" date="2025-09" db="UniProtKB">
        <authorList>
            <consortium name="Ensembl"/>
        </authorList>
    </citation>
    <scope>IDENTIFICATION</scope>
</reference>
<dbReference type="InterPro" id="IPR051559">
    <property type="entry name" value="HIF_prolyl_hydroxylases"/>
</dbReference>
<dbReference type="GeneTree" id="ENSGT00940000155704"/>
<dbReference type="GO" id="GO:0005737">
    <property type="term" value="C:cytoplasm"/>
    <property type="evidence" value="ECO:0007669"/>
    <property type="project" value="TreeGrafter"/>
</dbReference>
<evidence type="ECO:0000313" key="3">
    <source>
        <dbReference type="Proteomes" id="UP001501940"/>
    </source>
</evidence>
<dbReference type="PANTHER" id="PTHR12907">
    <property type="entry name" value="EGL NINE HOMOLOG-RELATED"/>
    <property type="match status" value="1"/>
</dbReference>
<proteinExistence type="predicted"/>
<dbReference type="GO" id="GO:0071456">
    <property type="term" value="P:cellular response to hypoxia"/>
    <property type="evidence" value="ECO:0007669"/>
    <property type="project" value="TreeGrafter"/>
</dbReference>
<dbReference type="Proteomes" id="UP001501940">
    <property type="component" value="Chromosome 14"/>
</dbReference>
<dbReference type="AlphaFoldDB" id="A0AAQ6A0X4"/>
<dbReference type="GO" id="GO:0005634">
    <property type="term" value="C:nucleus"/>
    <property type="evidence" value="ECO:0007669"/>
    <property type="project" value="TreeGrafter"/>
</dbReference>
<dbReference type="Ensembl" id="ENSAOCT00000080419.1">
    <property type="protein sequence ID" value="ENSAOCP00000070747.1"/>
    <property type="gene ID" value="ENSAOCG00000026650.1"/>
</dbReference>